<keyword evidence="2" id="KW-0472">Membrane</keyword>
<protein>
    <submittedName>
        <fullName evidence="3">Uncharacterized protein</fullName>
    </submittedName>
</protein>
<feature type="transmembrane region" description="Helical" evidence="2">
    <location>
        <begin position="92"/>
        <end position="114"/>
    </location>
</feature>
<feature type="region of interest" description="Disordered" evidence="1">
    <location>
        <begin position="1"/>
        <end position="26"/>
    </location>
</feature>
<feature type="transmembrane region" description="Helical" evidence="2">
    <location>
        <begin position="59"/>
        <end position="86"/>
    </location>
</feature>
<evidence type="ECO:0000313" key="4">
    <source>
        <dbReference type="Proteomes" id="UP000078486"/>
    </source>
</evidence>
<accession>A0A178IED1</accession>
<dbReference type="Proteomes" id="UP000078486">
    <property type="component" value="Unassembled WGS sequence"/>
</dbReference>
<dbReference type="AlphaFoldDB" id="A0A178IED1"/>
<proteinExistence type="predicted"/>
<keyword evidence="4" id="KW-1185">Reference proteome</keyword>
<name>A0A178IED1_9BACT</name>
<reference evidence="3 4" key="1">
    <citation type="submission" date="2016-01" db="EMBL/GenBank/DDBJ databases">
        <title>High potential of lignocellulose degradation of a new Verrucomicrobia species.</title>
        <authorList>
            <person name="Wang Y."/>
            <person name="Shi Y."/>
            <person name="Qiu Z."/>
            <person name="Liu S."/>
            <person name="Yang H."/>
        </authorList>
    </citation>
    <scope>NUCLEOTIDE SEQUENCE [LARGE SCALE GENOMIC DNA]</scope>
    <source>
        <strain evidence="3 4">TSB47</strain>
    </source>
</reference>
<sequence>MDPSARRSAPSSSSGAGASNSRSRSRARTVGALVARALSHRVTLAALDAKDARRESGAIALQACLGLGVAGMAGMMLNLILLTLVWDLPSRVVWLALFLLCETVIAICVTAAAWRRLQRLRPFAGFIKQIKADYSCWIDSA</sequence>
<organism evidence="3 4">
    <name type="scientific">Termitidicoccus mucosus</name>
    <dbReference type="NCBI Taxonomy" id="1184151"/>
    <lineage>
        <taxon>Bacteria</taxon>
        <taxon>Pseudomonadati</taxon>
        <taxon>Verrucomicrobiota</taxon>
        <taxon>Opitutia</taxon>
        <taxon>Opitutales</taxon>
        <taxon>Opitutaceae</taxon>
        <taxon>Termitidicoccus</taxon>
    </lineage>
</organism>
<keyword evidence="2" id="KW-0812">Transmembrane</keyword>
<dbReference type="EMBL" id="LRRQ01000170">
    <property type="protein sequence ID" value="OAM87517.1"/>
    <property type="molecule type" value="Genomic_DNA"/>
</dbReference>
<evidence type="ECO:0000256" key="2">
    <source>
        <dbReference type="SAM" id="Phobius"/>
    </source>
</evidence>
<evidence type="ECO:0000313" key="3">
    <source>
        <dbReference type="EMBL" id="OAM87517.1"/>
    </source>
</evidence>
<comment type="caution">
    <text evidence="3">The sequence shown here is derived from an EMBL/GenBank/DDBJ whole genome shotgun (WGS) entry which is preliminary data.</text>
</comment>
<keyword evidence="2" id="KW-1133">Transmembrane helix</keyword>
<evidence type="ECO:0000256" key="1">
    <source>
        <dbReference type="SAM" id="MobiDB-lite"/>
    </source>
</evidence>
<gene>
    <name evidence="3" type="ORF">AW736_22760</name>
</gene>
<feature type="compositionally biased region" description="Low complexity" evidence="1">
    <location>
        <begin position="6"/>
        <end position="22"/>
    </location>
</feature>
<dbReference type="RefSeq" id="WP_068772590.1">
    <property type="nucleotide sequence ID" value="NZ_CP109796.1"/>
</dbReference>